<protein>
    <submittedName>
        <fullName evidence="13">Heat stress transcription factor A-1</fullName>
    </submittedName>
</protein>
<dbReference type="AlphaFoldDB" id="A0AAX6FC23"/>
<evidence type="ECO:0000313" key="14">
    <source>
        <dbReference type="Proteomes" id="UP001140949"/>
    </source>
</evidence>
<dbReference type="Gene3D" id="1.10.10.10">
    <property type="entry name" value="Winged helix-like DNA-binding domain superfamily/Winged helix DNA-binding domain"/>
    <property type="match status" value="1"/>
</dbReference>
<comment type="subcellular location">
    <subcellularLocation>
        <location evidence="1">Nucleus</location>
    </subcellularLocation>
</comment>
<evidence type="ECO:0000256" key="5">
    <source>
        <dbReference type="ARBA" id="ARBA00023016"/>
    </source>
</evidence>
<dbReference type="PROSITE" id="PS00434">
    <property type="entry name" value="HSF_DOMAIN"/>
    <property type="match status" value="1"/>
</dbReference>
<feature type="compositionally biased region" description="Polar residues" evidence="11">
    <location>
        <begin position="287"/>
        <end position="298"/>
    </location>
</feature>
<feature type="compositionally biased region" description="Low complexity" evidence="11">
    <location>
        <begin position="315"/>
        <end position="326"/>
    </location>
</feature>
<keyword evidence="7" id="KW-0804">Transcription</keyword>
<evidence type="ECO:0000256" key="1">
    <source>
        <dbReference type="ARBA" id="ARBA00004123"/>
    </source>
</evidence>
<comment type="subunit">
    <text evidence="2">Homotrimer.</text>
</comment>
<organism evidence="13 14">
    <name type="scientific">Iris pallida</name>
    <name type="common">Sweet iris</name>
    <dbReference type="NCBI Taxonomy" id="29817"/>
    <lineage>
        <taxon>Eukaryota</taxon>
        <taxon>Viridiplantae</taxon>
        <taxon>Streptophyta</taxon>
        <taxon>Embryophyta</taxon>
        <taxon>Tracheophyta</taxon>
        <taxon>Spermatophyta</taxon>
        <taxon>Magnoliopsida</taxon>
        <taxon>Liliopsida</taxon>
        <taxon>Asparagales</taxon>
        <taxon>Iridaceae</taxon>
        <taxon>Iridoideae</taxon>
        <taxon>Irideae</taxon>
        <taxon>Iris</taxon>
    </lineage>
</organism>
<dbReference type="InterPro" id="IPR036388">
    <property type="entry name" value="WH-like_DNA-bd_sf"/>
</dbReference>
<evidence type="ECO:0000256" key="2">
    <source>
        <dbReference type="ARBA" id="ARBA00011233"/>
    </source>
</evidence>
<reference evidence="13" key="1">
    <citation type="journal article" date="2023" name="GigaByte">
        <title>Genome assembly of the bearded iris, Iris pallida Lam.</title>
        <authorList>
            <person name="Bruccoleri R.E."/>
            <person name="Oakeley E.J."/>
            <person name="Faust A.M.E."/>
            <person name="Altorfer M."/>
            <person name="Dessus-Babus S."/>
            <person name="Burckhardt D."/>
            <person name="Oertli M."/>
            <person name="Naumann U."/>
            <person name="Petersen F."/>
            <person name="Wong J."/>
        </authorList>
    </citation>
    <scope>NUCLEOTIDE SEQUENCE</scope>
    <source>
        <strain evidence="13">GSM-AAB239-AS_SAM_17_03QT</strain>
    </source>
</reference>
<feature type="compositionally biased region" description="Polar residues" evidence="11">
    <location>
        <begin position="264"/>
        <end position="279"/>
    </location>
</feature>
<dbReference type="GO" id="GO:0006357">
    <property type="term" value="P:regulation of transcription by RNA polymerase II"/>
    <property type="evidence" value="ECO:0007669"/>
    <property type="project" value="TreeGrafter"/>
</dbReference>
<dbReference type="EMBL" id="JANAVB010029819">
    <property type="protein sequence ID" value="KAJ6814050.1"/>
    <property type="molecule type" value="Genomic_DNA"/>
</dbReference>
<evidence type="ECO:0000256" key="3">
    <source>
        <dbReference type="ARBA" id="ARBA00022553"/>
    </source>
</evidence>
<sequence>MTQKKQEGAVPTPDDGPEPPPPPFLAKTYDMVEDPDTDAVVSWGPQRNSFVVWDPAEFSKVLLPKYFKHSNFSSFVRQLNTYGFRKVDPDRWEFANEGFLRGQKHLLKSINRRKPSHAHNSQQQMDEVQNSSGPACVEVGKFGLEDEIGRLRRDKEVLMQELVKLRQQQQATNQQLQNVGERLHGMELRQQQMMSFLAKAMNRPGFLSQFVQQNDNNHHTLGVNKRRRLPRQSCSPEGQMIKYQPMINETTEAGLTQMKQFGASQLESTGSSDSHSMENLSLKPETFDSSSTSWNSEVTVAEAPPISGIPPSMPTSSGFSLEVSSSTLSEEMQSPVSATNVFSTAELPDLSVLSAVPQAIPYGFPEMQGVVLHENVADIPTENFLGSTAEIGCINSPLLMGIDGMMPIEVAKFTSDLEIGMFEDNGSHSFWEQVLTANSLSGEAGVDKSTLEAIGMHLPALQNGWVNAQNMDNLTEQMGLLASNSRGWNSLVIVAEAPPFSGIPPSMPTCSGFSLEVSSSSTLSEEMQSPVSATNVFSTAELPDLSVLSAVPQAIPYGFPEMQGVVLHENVADIPTELFRIHSRDWLY</sequence>
<comment type="caution">
    <text evidence="13">The sequence shown here is derived from an EMBL/GenBank/DDBJ whole genome shotgun (WGS) entry which is preliminary data.</text>
</comment>
<evidence type="ECO:0000256" key="7">
    <source>
        <dbReference type="ARBA" id="ARBA00023163"/>
    </source>
</evidence>
<feature type="region of interest" description="Disordered" evidence="11">
    <location>
        <begin position="264"/>
        <end position="326"/>
    </location>
</feature>
<keyword evidence="14" id="KW-1185">Reference proteome</keyword>
<comment type="similarity">
    <text evidence="9">Belongs to the HSF family.</text>
</comment>
<dbReference type="Proteomes" id="UP001140949">
    <property type="component" value="Unassembled WGS sequence"/>
</dbReference>
<evidence type="ECO:0000256" key="11">
    <source>
        <dbReference type="SAM" id="MobiDB-lite"/>
    </source>
</evidence>
<dbReference type="Pfam" id="PF00447">
    <property type="entry name" value="HSF_DNA-bind"/>
    <property type="match status" value="1"/>
</dbReference>
<evidence type="ECO:0000256" key="8">
    <source>
        <dbReference type="ARBA" id="ARBA00023242"/>
    </source>
</evidence>
<evidence type="ECO:0000256" key="4">
    <source>
        <dbReference type="ARBA" id="ARBA00023015"/>
    </source>
</evidence>
<dbReference type="InterPro" id="IPR000232">
    <property type="entry name" value="HSF_DNA-bd"/>
</dbReference>
<gene>
    <name evidence="13" type="ORF">M6B38_139155</name>
</gene>
<keyword evidence="8" id="KW-0539">Nucleus</keyword>
<dbReference type="PANTHER" id="PTHR10015:SF427">
    <property type="entry name" value="HEAT SHOCK FACTOR PROTEIN"/>
    <property type="match status" value="1"/>
</dbReference>
<dbReference type="GO" id="GO:0003700">
    <property type="term" value="F:DNA-binding transcription factor activity"/>
    <property type="evidence" value="ECO:0007669"/>
    <property type="project" value="InterPro"/>
</dbReference>
<keyword evidence="3" id="KW-0597">Phosphoprotein</keyword>
<dbReference type="InterPro" id="IPR036390">
    <property type="entry name" value="WH_DNA-bd_sf"/>
</dbReference>
<evidence type="ECO:0000313" key="13">
    <source>
        <dbReference type="EMBL" id="KAJ6814050.1"/>
    </source>
</evidence>
<feature type="region of interest" description="Disordered" evidence="11">
    <location>
        <begin position="218"/>
        <end position="243"/>
    </location>
</feature>
<dbReference type="SMART" id="SM00415">
    <property type="entry name" value="HSF"/>
    <property type="match status" value="1"/>
</dbReference>
<feature type="region of interest" description="Disordered" evidence="11">
    <location>
        <begin position="1"/>
        <end position="23"/>
    </location>
</feature>
<dbReference type="PRINTS" id="PR00056">
    <property type="entry name" value="HSFDOMAIN"/>
</dbReference>
<keyword evidence="5" id="KW-0346">Stress response</keyword>
<evidence type="ECO:0000256" key="10">
    <source>
        <dbReference type="SAM" id="Coils"/>
    </source>
</evidence>
<dbReference type="GO" id="GO:0005634">
    <property type="term" value="C:nucleus"/>
    <property type="evidence" value="ECO:0007669"/>
    <property type="project" value="UniProtKB-SubCell"/>
</dbReference>
<keyword evidence="4" id="KW-0805">Transcription regulation</keyword>
<dbReference type="PANTHER" id="PTHR10015">
    <property type="entry name" value="HEAT SHOCK TRANSCRIPTION FACTOR"/>
    <property type="match status" value="1"/>
</dbReference>
<dbReference type="GO" id="GO:0034605">
    <property type="term" value="P:cellular response to heat"/>
    <property type="evidence" value="ECO:0007669"/>
    <property type="project" value="TreeGrafter"/>
</dbReference>
<dbReference type="GO" id="GO:0000978">
    <property type="term" value="F:RNA polymerase II cis-regulatory region sequence-specific DNA binding"/>
    <property type="evidence" value="ECO:0007669"/>
    <property type="project" value="TreeGrafter"/>
</dbReference>
<proteinExistence type="inferred from homology"/>
<evidence type="ECO:0000256" key="9">
    <source>
        <dbReference type="RuleBase" id="RU004020"/>
    </source>
</evidence>
<accession>A0AAX6FC23</accession>
<reference evidence="13" key="2">
    <citation type="submission" date="2023-04" db="EMBL/GenBank/DDBJ databases">
        <authorList>
            <person name="Bruccoleri R.E."/>
            <person name="Oakeley E.J."/>
            <person name="Faust A.-M."/>
            <person name="Dessus-Babus S."/>
            <person name="Altorfer M."/>
            <person name="Burckhardt D."/>
            <person name="Oertli M."/>
            <person name="Naumann U."/>
            <person name="Petersen F."/>
            <person name="Wong J."/>
        </authorList>
    </citation>
    <scope>NUCLEOTIDE SEQUENCE</scope>
    <source>
        <strain evidence="13">GSM-AAB239-AS_SAM_17_03QT</strain>
        <tissue evidence="13">Leaf</tissue>
    </source>
</reference>
<keyword evidence="10" id="KW-0175">Coiled coil</keyword>
<evidence type="ECO:0000256" key="6">
    <source>
        <dbReference type="ARBA" id="ARBA00023125"/>
    </source>
</evidence>
<dbReference type="FunFam" id="1.10.10.10:FF:000057">
    <property type="entry name" value="Heat shock transcription factor 1"/>
    <property type="match status" value="1"/>
</dbReference>
<evidence type="ECO:0000259" key="12">
    <source>
        <dbReference type="PROSITE" id="PS00434"/>
    </source>
</evidence>
<feature type="coiled-coil region" evidence="10">
    <location>
        <begin position="148"/>
        <end position="182"/>
    </location>
</feature>
<dbReference type="SUPFAM" id="SSF46785">
    <property type="entry name" value="Winged helix' DNA-binding domain"/>
    <property type="match status" value="1"/>
</dbReference>
<feature type="domain" description="HSF-type DNA-binding" evidence="12">
    <location>
        <begin position="63"/>
        <end position="87"/>
    </location>
</feature>
<keyword evidence="6" id="KW-0238">DNA-binding</keyword>
<name>A0AAX6FC23_IRIPA</name>